<feature type="coiled-coil region" evidence="3">
    <location>
        <begin position="162"/>
        <end position="189"/>
    </location>
</feature>
<dbReference type="Gene3D" id="2.40.30.170">
    <property type="match status" value="1"/>
</dbReference>
<evidence type="ECO:0000256" key="3">
    <source>
        <dbReference type="SAM" id="Coils"/>
    </source>
</evidence>
<dbReference type="GO" id="GO:0030313">
    <property type="term" value="C:cell envelope"/>
    <property type="evidence" value="ECO:0007669"/>
    <property type="project" value="UniProtKB-SubCell"/>
</dbReference>
<reference evidence="4 5" key="1">
    <citation type="submission" date="2018-06" db="EMBL/GenBank/DDBJ databases">
        <authorList>
            <consortium name="Pathogen Informatics"/>
            <person name="Doyle S."/>
        </authorList>
    </citation>
    <scope>NUCLEOTIDE SEQUENCE [LARGE SCALE GENOMIC DNA]</scope>
    <source>
        <strain evidence="4 5">NCTC7914</strain>
    </source>
</reference>
<dbReference type="EMBL" id="UGUY01000001">
    <property type="protein sequence ID" value="SUD67470.1"/>
    <property type="molecule type" value="Genomic_DNA"/>
</dbReference>
<evidence type="ECO:0000313" key="4">
    <source>
        <dbReference type="EMBL" id="SUD67470.1"/>
    </source>
</evidence>
<dbReference type="RefSeq" id="WP_187306318.1">
    <property type="nucleotide sequence ID" value="NZ_UGUY01000001.1"/>
</dbReference>
<name>A0A379KHZ2_PSEPU</name>
<proteinExistence type="predicted"/>
<keyword evidence="2 3" id="KW-0175">Coiled coil</keyword>
<dbReference type="PANTHER" id="PTHR32347">
    <property type="entry name" value="EFFLUX SYSTEM COMPONENT YKNX-RELATED"/>
    <property type="match status" value="1"/>
</dbReference>
<dbReference type="PANTHER" id="PTHR32347:SF23">
    <property type="entry name" value="BLL5650 PROTEIN"/>
    <property type="match status" value="1"/>
</dbReference>
<dbReference type="AlphaFoldDB" id="A0A379KHZ2"/>
<comment type="subcellular location">
    <subcellularLocation>
        <location evidence="1">Cell envelope</location>
    </subcellularLocation>
</comment>
<gene>
    <name evidence="4" type="primary">macA_1</name>
    <name evidence="4" type="ORF">NCTC7914_01559</name>
</gene>
<sequence>MIRWRLLLWLLAWSAALLLWQAWPASQGQVVEARWLWVEPQRLESRVGLVGRVQAVRQQIQAAPFDGVVAEVEVEPGQRVAPGQPLFRLDTAQLDVQIRQAEAEWLKARASVRVLQGWQTGPQVARARRAMFGARGALAASEAALADTRRLFERGIVARIEVDSLAQQVVAQREALQDAEQELSLVRERGRGDELRIAQMALANTHARWQAMLAQRERRVVRAPFAALVVRADNAGGGASRHLQAGQQVSQGAPLLTLVDLSQLQVLAAVQEHDLDRLREGLEVEVIIAGQPLAGQVQRVALQARDDEGQGAWYDVRVALEIPREPPTPLLRLGMTAQLTVIAHRAEQGIAVPAEALQVDEAGQAYVVYRATADRQGRKVPVTAGVAVAQGVEVVGLSAGYVRIP</sequence>
<dbReference type="Gene3D" id="2.40.50.100">
    <property type="match status" value="1"/>
</dbReference>
<evidence type="ECO:0000313" key="5">
    <source>
        <dbReference type="Proteomes" id="UP000254602"/>
    </source>
</evidence>
<accession>A0A379KHZ2</accession>
<organism evidence="4 5">
    <name type="scientific">Pseudomonas putida</name>
    <name type="common">Arthrobacter siderocapsulatus</name>
    <dbReference type="NCBI Taxonomy" id="303"/>
    <lineage>
        <taxon>Bacteria</taxon>
        <taxon>Pseudomonadati</taxon>
        <taxon>Pseudomonadota</taxon>
        <taxon>Gammaproteobacteria</taxon>
        <taxon>Pseudomonadales</taxon>
        <taxon>Pseudomonadaceae</taxon>
        <taxon>Pseudomonas</taxon>
    </lineage>
</organism>
<dbReference type="InterPro" id="IPR050465">
    <property type="entry name" value="UPF0194_transport"/>
</dbReference>
<dbReference type="SUPFAM" id="SSF111369">
    <property type="entry name" value="HlyD-like secretion proteins"/>
    <property type="match status" value="1"/>
</dbReference>
<evidence type="ECO:0000256" key="2">
    <source>
        <dbReference type="ARBA" id="ARBA00023054"/>
    </source>
</evidence>
<protein>
    <submittedName>
        <fullName evidence="4">Secretion protein HlyD family protein</fullName>
    </submittedName>
</protein>
<dbReference type="Proteomes" id="UP000254602">
    <property type="component" value="Unassembled WGS sequence"/>
</dbReference>
<evidence type="ECO:0000256" key="1">
    <source>
        <dbReference type="ARBA" id="ARBA00004196"/>
    </source>
</evidence>